<protein>
    <submittedName>
        <fullName evidence="2">Mu-like prophage major head subunit gpT</fullName>
    </submittedName>
</protein>
<dbReference type="Pfam" id="PF10124">
    <property type="entry name" value="Mu-like_gpT"/>
    <property type="match status" value="2"/>
</dbReference>
<proteinExistence type="predicted"/>
<feature type="domain" description="Bacteriophage Mu GpT" evidence="1">
    <location>
        <begin position="247"/>
        <end position="302"/>
    </location>
</feature>
<accession>A0A1M4VFU5</accession>
<organism evidence="2 3">
    <name type="scientific">Kaistia soli DSM 19436</name>
    <dbReference type="NCBI Taxonomy" id="1122133"/>
    <lineage>
        <taxon>Bacteria</taxon>
        <taxon>Pseudomonadati</taxon>
        <taxon>Pseudomonadota</taxon>
        <taxon>Alphaproteobacteria</taxon>
        <taxon>Hyphomicrobiales</taxon>
        <taxon>Kaistiaceae</taxon>
        <taxon>Kaistia</taxon>
    </lineage>
</organism>
<feature type="domain" description="Bacteriophage Mu GpT" evidence="1">
    <location>
        <begin position="15"/>
        <end position="150"/>
    </location>
</feature>
<evidence type="ECO:0000313" key="2">
    <source>
        <dbReference type="EMBL" id="SHE67849.1"/>
    </source>
</evidence>
<gene>
    <name evidence="2" type="ORF">SAMN02745157_0694</name>
</gene>
<dbReference type="RefSeq" id="WP_073051374.1">
    <property type="nucleotide sequence ID" value="NZ_FQUP01000001.1"/>
</dbReference>
<dbReference type="AlphaFoldDB" id="A0A1M4VFU5"/>
<dbReference type="EMBL" id="FQUP01000001">
    <property type="protein sequence ID" value="SHE67849.1"/>
    <property type="molecule type" value="Genomic_DNA"/>
</dbReference>
<dbReference type="OrthoDB" id="9804833at2"/>
<dbReference type="STRING" id="1122133.SAMN02745157_0694"/>
<evidence type="ECO:0000259" key="1">
    <source>
        <dbReference type="Pfam" id="PF10124"/>
    </source>
</evidence>
<dbReference type="InterPro" id="IPR018774">
    <property type="entry name" value="Phage_Mu_GpT"/>
</dbReference>
<dbReference type="Proteomes" id="UP000184485">
    <property type="component" value="Unassembled WGS sequence"/>
</dbReference>
<keyword evidence="3" id="KW-1185">Reference proteome</keyword>
<name>A0A1M4VFU5_9HYPH</name>
<evidence type="ECO:0000313" key="3">
    <source>
        <dbReference type="Proteomes" id="UP000184485"/>
    </source>
</evidence>
<reference evidence="2 3" key="1">
    <citation type="submission" date="2016-11" db="EMBL/GenBank/DDBJ databases">
        <authorList>
            <person name="Jaros S."/>
            <person name="Januszkiewicz K."/>
            <person name="Wedrychowicz H."/>
        </authorList>
    </citation>
    <scope>NUCLEOTIDE SEQUENCE [LARGE SCALE GENOMIC DNA]</scope>
    <source>
        <strain evidence="2 3">DSM 19436</strain>
    </source>
</reference>
<sequence length="307" mass="33840">MAPNRLLTSRAIIGEFYNRLTVAPAGWIGRYAMKISSNQASESYGWLGMVPTMREWVGGRQAKDLRENGFNLANKDHEATLEINVSDLRRDASGQILVRIGELANRAQSYPAKLMSALIINAESTTCYDGQYFFDTDHSEGNSGSQSNDISYDVATPTKPTVEEMRDAILAGIQQVIGLKDDQGEPMNEGATQFEVMVPISLWGTAVSAVSLQTLGGGATNILPNLANLQIVVVPNVRLTWTDRFAIFRTDGETKPFILQEELPISVDAIAEGSELEFKEKKHWYGVQWAGNVGYGYWQHACLVTLT</sequence>